<sequence length="151" mass="17290">MKKCIAPLVFALLAGCSASTNLDATQKDVSIQVNDKAPLTIDAMTEQTYSTTSFGQYRFKLEADGHEPMYGVMPLKFNGGYLAADILFFAPAMFFNLREVFPYYQFDLEKNEIRYKKNAGDLWQVYTPTEAEIQRAKAYFEKRDNYVMKAQ</sequence>
<evidence type="ECO:0008006" key="4">
    <source>
        <dbReference type="Google" id="ProtNLM"/>
    </source>
</evidence>
<protein>
    <recommendedName>
        <fullName evidence="4">Lipoprotein</fullName>
    </recommendedName>
</protein>
<accession>A0A090QQS1</accession>
<dbReference type="AlphaFoldDB" id="A0A090QQS1"/>
<feature type="chain" id="PRO_5001861982" description="Lipoprotein" evidence="1">
    <location>
        <begin position="23"/>
        <end position="151"/>
    </location>
</feature>
<name>A0A090QQS1_9GAMM</name>
<dbReference type="EMBL" id="BBMN01000004">
    <property type="protein sequence ID" value="GAL04608.1"/>
    <property type="molecule type" value="Genomic_DNA"/>
</dbReference>
<evidence type="ECO:0000313" key="3">
    <source>
        <dbReference type="Proteomes" id="UP000029227"/>
    </source>
</evidence>
<organism evidence="2 3">
    <name type="scientific">Photobacterium aphoticum</name>
    <dbReference type="NCBI Taxonomy" id="754436"/>
    <lineage>
        <taxon>Bacteria</taxon>
        <taxon>Pseudomonadati</taxon>
        <taxon>Pseudomonadota</taxon>
        <taxon>Gammaproteobacteria</taxon>
        <taxon>Vibrionales</taxon>
        <taxon>Vibrionaceae</taxon>
        <taxon>Photobacterium</taxon>
    </lineage>
</organism>
<proteinExistence type="predicted"/>
<comment type="caution">
    <text evidence="2">The sequence shown here is derived from an EMBL/GenBank/DDBJ whole genome shotgun (WGS) entry which is preliminary data.</text>
</comment>
<dbReference type="Proteomes" id="UP000029227">
    <property type="component" value="Unassembled WGS sequence"/>
</dbReference>
<reference evidence="2 3" key="1">
    <citation type="journal article" date="2014" name="Genome Announc.">
        <title>Draft Genome Sequences of Two Vibrionaceae Species, Vibrio ponticus C121 and Photobacterium aphoticum C119, Isolated as Coral Reef Microbiota.</title>
        <authorList>
            <person name="Al-saari N."/>
            <person name="Meirelles P.M."/>
            <person name="Mino S."/>
            <person name="Suda W."/>
            <person name="Oshima K."/>
            <person name="Hattori M."/>
            <person name="Ohkuma M."/>
            <person name="Thompson F.L."/>
            <person name="Gomez-Gil B."/>
            <person name="Sawabe T."/>
            <person name="Sawabe T."/>
        </authorList>
    </citation>
    <scope>NUCLEOTIDE SEQUENCE [LARGE SCALE GENOMIC DNA]</scope>
    <source>
        <strain evidence="2 3">JCM 19237</strain>
    </source>
</reference>
<evidence type="ECO:0000256" key="1">
    <source>
        <dbReference type="SAM" id="SignalP"/>
    </source>
</evidence>
<dbReference type="PROSITE" id="PS51257">
    <property type="entry name" value="PROKAR_LIPOPROTEIN"/>
    <property type="match status" value="1"/>
</dbReference>
<keyword evidence="1" id="KW-0732">Signal</keyword>
<evidence type="ECO:0000313" key="2">
    <source>
        <dbReference type="EMBL" id="GAL04608.1"/>
    </source>
</evidence>
<feature type="signal peptide" evidence="1">
    <location>
        <begin position="1"/>
        <end position="22"/>
    </location>
</feature>
<gene>
    <name evidence="2" type="ORF">JCM19237_1280</name>
</gene>